<dbReference type="GO" id="GO:0016787">
    <property type="term" value="F:hydrolase activity"/>
    <property type="evidence" value="ECO:0007669"/>
    <property type="project" value="UniProtKB-KW"/>
</dbReference>
<evidence type="ECO:0000256" key="10">
    <source>
        <dbReference type="ARBA" id="ARBA00047989"/>
    </source>
</evidence>
<dbReference type="PANTHER" id="PTHR30616:SF2">
    <property type="entry name" value="PURINE NUCLEOSIDE PHOSPHORYLASE LACC1"/>
    <property type="match status" value="1"/>
</dbReference>
<protein>
    <recommendedName>
        <fullName evidence="13">Purine nucleoside phosphorylase</fullName>
    </recommendedName>
</protein>
<comment type="catalytic activity">
    <reaction evidence="12">
        <text>S-methyl-5'-thioadenosine + phosphate = 5-(methylsulfanyl)-alpha-D-ribose 1-phosphate + adenine</text>
        <dbReference type="Rhea" id="RHEA:11852"/>
        <dbReference type="ChEBI" id="CHEBI:16708"/>
        <dbReference type="ChEBI" id="CHEBI:17509"/>
        <dbReference type="ChEBI" id="CHEBI:43474"/>
        <dbReference type="ChEBI" id="CHEBI:58533"/>
        <dbReference type="EC" id="2.4.2.28"/>
    </reaction>
    <physiologicalReaction direction="left-to-right" evidence="12">
        <dbReference type="Rhea" id="RHEA:11853"/>
    </physiologicalReaction>
</comment>
<keyword evidence="6" id="KW-0378">Hydrolase</keyword>
<evidence type="ECO:0000256" key="11">
    <source>
        <dbReference type="ARBA" id="ARBA00048968"/>
    </source>
</evidence>
<sequence length="241" mass="26204">MLIHPDWPAPESIRACSTTRNGGVSLPPYDALNLGNHVGDDAEKVRINRQILSDKAGLPSMPHWLEQVHGTHAIRIDSMQQPAVCGDAVYTDQKGKVCAVMTADCLPVLFCSAAGDEVAAAHAGWRGLCAGVLEETLSCFRARPSQIMAWLGPAIGPEKFEVGPEVREAFIQHDAMAISAFRANGDKFLADIYQLARLRLRAGGVTQVFGGELCTVSDPRRFFSYRRDGVTGRMASLVWLI</sequence>
<proteinExistence type="inferred from homology"/>
<evidence type="ECO:0000256" key="1">
    <source>
        <dbReference type="ARBA" id="ARBA00000553"/>
    </source>
</evidence>
<evidence type="ECO:0000313" key="15">
    <source>
        <dbReference type="Proteomes" id="UP000044377"/>
    </source>
</evidence>
<organism evidence="14 15">
    <name type="scientific">Brenneria goodwinii</name>
    <dbReference type="NCBI Taxonomy" id="1109412"/>
    <lineage>
        <taxon>Bacteria</taxon>
        <taxon>Pseudomonadati</taxon>
        <taxon>Pseudomonadota</taxon>
        <taxon>Gammaproteobacteria</taxon>
        <taxon>Enterobacterales</taxon>
        <taxon>Pectobacteriaceae</taxon>
        <taxon>Brenneria</taxon>
    </lineage>
</organism>
<evidence type="ECO:0000256" key="12">
    <source>
        <dbReference type="ARBA" id="ARBA00049893"/>
    </source>
</evidence>
<dbReference type="CDD" id="cd16833">
    <property type="entry name" value="YfiH"/>
    <property type="match status" value="1"/>
</dbReference>
<evidence type="ECO:0000256" key="5">
    <source>
        <dbReference type="ARBA" id="ARBA00022723"/>
    </source>
</evidence>
<keyword evidence="9" id="KW-0186">Copper</keyword>
<keyword evidence="5" id="KW-0479">Metal-binding</keyword>
<comment type="catalytic activity">
    <reaction evidence="11">
        <text>adenosine + phosphate = alpha-D-ribose 1-phosphate + adenine</text>
        <dbReference type="Rhea" id="RHEA:27642"/>
        <dbReference type="ChEBI" id="CHEBI:16335"/>
        <dbReference type="ChEBI" id="CHEBI:16708"/>
        <dbReference type="ChEBI" id="CHEBI:43474"/>
        <dbReference type="ChEBI" id="CHEBI:57720"/>
        <dbReference type="EC" id="2.4.2.1"/>
    </reaction>
    <physiologicalReaction direction="left-to-right" evidence="11">
        <dbReference type="Rhea" id="RHEA:27643"/>
    </physiologicalReaction>
</comment>
<keyword evidence="15" id="KW-1185">Reference proteome</keyword>
<comment type="catalytic activity">
    <reaction evidence="1">
        <text>inosine + phosphate = alpha-D-ribose 1-phosphate + hypoxanthine</text>
        <dbReference type="Rhea" id="RHEA:27646"/>
        <dbReference type="ChEBI" id="CHEBI:17368"/>
        <dbReference type="ChEBI" id="CHEBI:17596"/>
        <dbReference type="ChEBI" id="CHEBI:43474"/>
        <dbReference type="ChEBI" id="CHEBI:57720"/>
        <dbReference type="EC" id="2.4.2.1"/>
    </reaction>
    <physiologicalReaction direction="left-to-right" evidence="1">
        <dbReference type="Rhea" id="RHEA:27647"/>
    </physiologicalReaction>
</comment>
<dbReference type="InterPro" id="IPR038371">
    <property type="entry name" value="Cu_polyphenol_OxRdtase_sf"/>
</dbReference>
<dbReference type="SUPFAM" id="SSF64438">
    <property type="entry name" value="CNF1/YfiH-like putative cysteine hydrolases"/>
    <property type="match status" value="1"/>
</dbReference>
<evidence type="ECO:0000313" key="14">
    <source>
        <dbReference type="EMBL" id="CPR17656.1"/>
    </source>
</evidence>
<dbReference type="PANTHER" id="PTHR30616">
    <property type="entry name" value="UNCHARACTERIZED PROTEIN YFIH"/>
    <property type="match status" value="1"/>
</dbReference>
<dbReference type="EMBL" id="CGIG01000001">
    <property type="protein sequence ID" value="CPR17656.1"/>
    <property type="molecule type" value="Genomic_DNA"/>
</dbReference>
<dbReference type="OrthoDB" id="4279at2"/>
<keyword evidence="4" id="KW-0808">Transferase</keyword>
<dbReference type="GO" id="GO:0017061">
    <property type="term" value="F:S-methyl-5-thioadenosine phosphorylase activity"/>
    <property type="evidence" value="ECO:0007669"/>
    <property type="project" value="UniProtKB-EC"/>
</dbReference>
<evidence type="ECO:0000256" key="13">
    <source>
        <dbReference type="RuleBase" id="RU361274"/>
    </source>
</evidence>
<comment type="similarity">
    <text evidence="3 13">Belongs to the purine nucleoside phosphorylase YfiH/LACC1 family.</text>
</comment>
<comment type="cofactor">
    <cofactor evidence="2">
        <name>Zn(2+)</name>
        <dbReference type="ChEBI" id="CHEBI:29105"/>
    </cofactor>
</comment>
<dbReference type="InterPro" id="IPR003730">
    <property type="entry name" value="Cu_polyphenol_OxRdtase"/>
</dbReference>
<dbReference type="GO" id="GO:0005507">
    <property type="term" value="F:copper ion binding"/>
    <property type="evidence" value="ECO:0007669"/>
    <property type="project" value="TreeGrafter"/>
</dbReference>
<dbReference type="Pfam" id="PF02578">
    <property type="entry name" value="Cu-oxidase_4"/>
    <property type="match status" value="1"/>
</dbReference>
<dbReference type="NCBIfam" id="TIGR00726">
    <property type="entry name" value="peptidoglycan editing factor PgeF"/>
    <property type="match status" value="1"/>
</dbReference>
<name>A0A0G4JWK3_9GAMM</name>
<dbReference type="InterPro" id="IPR011324">
    <property type="entry name" value="Cytotoxic_necrot_fac-like_cat"/>
</dbReference>
<dbReference type="AlphaFoldDB" id="A0A0G4JWK3"/>
<evidence type="ECO:0000256" key="8">
    <source>
        <dbReference type="ARBA" id="ARBA00023002"/>
    </source>
</evidence>
<keyword evidence="8" id="KW-0560">Oxidoreductase</keyword>
<keyword evidence="7" id="KW-0862">Zinc</keyword>
<evidence type="ECO:0000256" key="2">
    <source>
        <dbReference type="ARBA" id="ARBA00001947"/>
    </source>
</evidence>
<dbReference type="NCBIfam" id="NF007998">
    <property type="entry name" value="PRK10723.1"/>
    <property type="match status" value="1"/>
</dbReference>
<reference evidence="15" key="1">
    <citation type="submission" date="2015-01" db="EMBL/GenBank/DDBJ databases">
        <authorList>
            <person name="Paterson Steve"/>
        </authorList>
    </citation>
    <scope>NUCLEOTIDE SEQUENCE [LARGE SCALE GENOMIC DNA]</scope>
    <source>
        <strain evidence="15">OBR1</strain>
    </source>
</reference>
<comment type="catalytic activity">
    <reaction evidence="10">
        <text>adenosine + H2O + H(+) = inosine + NH4(+)</text>
        <dbReference type="Rhea" id="RHEA:24408"/>
        <dbReference type="ChEBI" id="CHEBI:15377"/>
        <dbReference type="ChEBI" id="CHEBI:15378"/>
        <dbReference type="ChEBI" id="CHEBI:16335"/>
        <dbReference type="ChEBI" id="CHEBI:17596"/>
        <dbReference type="ChEBI" id="CHEBI:28938"/>
        <dbReference type="EC" id="3.5.4.4"/>
    </reaction>
    <physiologicalReaction direction="left-to-right" evidence="10">
        <dbReference type="Rhea" id="RHEA:24409"/>
    </physiologicalReaction>
</comment>
<dbReference type="STRING" id="1109412.BN1221_02766"/>
<evidence type="ECO:0000256" key="9">
    <source>
        <dbReference type="ARBA" id="ARBA00023008"/>
    </source>
</evidence>
<evidence type="ECO:0000256" key="4">
    <source>
        <dbReference type="ARBA" id="ARBA00022679"/>
    </source>
</evidence>
<dbReference type="RefSeq" id="WP_048637774.1">
    <property type="nucleotide sequence ID" value="NZ_CGIG01000001.1"/>
</dbReference>
<dbReference type="Proteomes" id="UP000044377">
    <property type="component" value="Unassembled WGS sequence"/>
</dbReference>
<evidence type="ECO:0000256" key="3">
    <source>
        <dbReference type="ARBA" id="ARBA00007353"/>
    </source>
</evidence>
<gene>
    <name evidence="14" type="ORF">BN1221_02766</name>
</gene>
<dbReference type="GO" id="GO:0016491">
    <property type="term" value="F:oxidoreductase activity"/>
    <property type="evidence" value="ECO:0007669"/>
    <property type="project" value="UniProtKB-KW"/>
</dbReference>
<evidence type="ECO:0000256" key="7">
    <source>
        <dbReference type="ARBA" id="ARBA00022833"/>
    </source>
</evidence>
<accession>A0A0G4JWK3</accession>
<dbReference type="FunFam" id="3.60.140.10:FF:000001">
    <property type="entry name" value="Polyphenol oxidase"/>
    <property type="match status" value="1"/>
</dbReference>
<evidence type="ECO:0000256" key="6">
    <source>
        <dbReference type="ARBA" id="ARBA00022801"/>
    </source>
</evidence>
<dbReference type="Gene3D" id="3.60.140.10">
    <property type="entry name" value="CNF1/YfiH-like putative cysteine hydrolases"/>
    <property type="match status" value="1"/>
</dbReference>